<dbReference type="Pfam" id="PF02391">
    <property type="entry name" value="MoaE"/>
    <property type="match status" value="1"/>
</dbReference>
<dbReference type="EMBL" id="FXWK01000001">
    <property type="protein sequence ID" value="SMQ71396.1"/>
    <property type="molecule type" value="Genomic_DNA"/>
</dbReference>
<dbReference type="UniPathway" id="UPA00344"/>
<dbReference type="InterPro" id="IPR003448">
    <property type="entry name" value="Mopterin_biosynth_MoaE"/>
</dbReference>
<dbReference type="Proteomes" id="UP000194474">
    <property type="component" value="Unassembled WGS sequence"/>
</dbReference>
<comment type="pathway">
    <text evidence="1">Cofactor biosynthesis; molybdopterin biosynthesis.</text>
</comment>
<dbReference type="OrthoDB" id="9803224at2"/>
<evidence type="ECO:0000313" key="14">
    <source>
        <dbReference type="Proteomes" id="UP000194474"/>
    </source>
</evidence>
<comment type="catalytic activity">
    <reaction evidence="12">
        <text>2 [molybdopterin-synthase sulfur-carrier protein]-C-terminal-Gly-aminoethanethioate + cyclic pyranopterin phosphate + H2O = molybdopterin + 2 [molybdopterin-synthase sulfur-carrier protein]-C-terminal Gly-Gly + 2 H(+)</text>
        <dbReference type="Rhea" id="RHEA:26333"/>
        <dbReference type="Rhea" id="RHEA-COMP:12202"/>
        <dbReference type="Rhea" id="RHEA-COMP:19907"/>
        <dbReference type="ChEBI" id="CHEBI:15377"/>
        <dbReference type="ChEBI" id="CHEBI:15378"/>
        <dbReference type="ChEBI" id="CHEBI:58698"/>
        <dbReference type="ChEBI" id="CHEBI:59648"/>
        <dbReference type="ChEBI" id="CHEBI:90778"/>
        <dbReference type="ChEBI" id="CHEBI:232372"/>
        <dbReference type="EC" id="2.8.1.12"/>
    </reaction>
</comment>
<evidence type="ECO:0000313" key="13">
    <source>
        <dbReference type="EMBL" id="SMQ71396.1"/>
    </source>
</evidence>
<evidence type="ECO:0000256" key="7">
    <source>
        <dbReference type="ARBA" id="ARBA00026066"/>
    </source>
</evidence>
<sequence length="148" mass="16353">MIRVTAAGFDPGAEANAFQSAHTEAGAMVTFTGIVRSRPDDPISALILECYPALAENELAAIREEAKTRFGLIDAAVIHRYGRLEPGQTIMMVVTLAPHRQAAFDGAQFLMDYLKTGAPFWKQEETPHGLRWVEPKPADDDARARWSR</sequence>
<evidence type="ECO:0000256" key="8">
    <source>
        <dbReference type="ARBA" id="ARBA00029745"/>
    </source>
</evidence>
<evidence type="ECO:0000256" key="4">
    <source>
        <dbReference type="ARBA" id="ARBA00013858"/>
    </source>
</evidence>
<organism evidence="13 14">
    <name type="scientific">Devosia lucknowensis</name>
    <dbReference type="NCBI Taxonomy" id="1096929"/>
    <lineage>
        <taxon>Bacteria</taxon>
        <taxon>Pseudomonadati</taxon>
        <taxon>Pseudomonadota</taxon>
        <taxon>Alphaproteobacteria</taxon>
        <taxon>Hyphomicrobiales</taxon>
        <taxon>Devosiaceae</taxon>
        <taxon>Devosia</taxon>
    </lineage>
</organism>
<dbReference type="InterPro" id="IPR036563">
    <property type="entry name" value="MoaE_sf"/>
</dbReference>
<evidence type="ECO:0000256" key="9">
    <source>
        <dbReference type="ARBA" id="ARBA00030407"/>
    </source>
</evidence>
<comment type="function">
    <text evidence="6">Converts molybdopterin precursor Z into molybdopterin. This requires the incorporation of two sulfur atoms into precursor Z to generate a dithiolene group. The sulfur is provided by MoaD.</text>
</comment>
<gene>
    <name evidence="13" type="ORF">SAMN06295905_1944</name>
</gene>
<dbReference type="EC" id="2.8.1.12" evidence="3"/>
<evidence type="ECO:0000256" key="6">
    <source>
        <dbReference type="ARBA" id="ARBA00025448"/>
    </source>
</evidence>
<dbReference type="GO" id="GO:0030366">
    <property type="term" value="F:molybdopterin synthase activity"/>
    <property type="evidence" value="ECO:0007669"/>
    <property type="project" value="UniProtKB-EC"/>
</dbReference>
<evidence type="ECO:0000256" key="5">
    <source>
        <dbReference type="ARBA" id="ARBA00023150"/>
    </source>
</evidence>
<dbReference type="RefSeq" id="WP_086470217.1">
    <property type="nucleotide sequence ID" value="NZ_FXWK01000001.1"/>
</dbReference>
<dbReference type="Gene3D" id="3.90.1170.40">
    <property type="entry name" value="Molybdopterin biosynthesis MoaE subunit"/>
    <property type="match status" value="1"/>
</dbReference>
<dbReference type="PANTHER" id="PTHR23404">
    <property type="entry name" value="MOLYBDOPTERIN SYNTHASE RELATED"/>
    <property type="match status" value="1"/>
</dbReference>
<name>A0A1Y6FAH7_9HYPH</name>
<evidence type="ECO:0000256" key="12">
    <source>
        <dbReference type="ARBA" id="ARBA00049878"/>
    </source>
</evidence>
<keyword evidence="14" id="KW-1185">Reference proteome</keyword>
<dbReference type="CDD" id="cd00756">
    <property type="entry name" value="MoaE"/>
    <property type="match status" value="1"/>
</dbReference>
<keyword evidence="5" id="KW-0501">Molybdenum cofactor biosynthesis</keyword>
<dbReference type="SUPFAM" id="SSF54690">
    <property type="entry name" value="Molybdopterin synthase subunit MoaE"/>
    <property type="match status" value="1"/>
</dbReference>
<reference evidence="14" key="1">
    <citation type="submission" date="2017-04" db="EMBL/GenBank/DDBJ databases">
        <authorList>
            <person name="Varghese N."/>
            <person name="Submissions S."/>
        </authorList>
    </citation>
    <scope>NUCLEOTIDE SEQUENCE [LARGE SCALE GENOMIC DNA]</scope>
</reference>
<evidence type="ECO:0000256" key="10">
    <source>
        <dbReference type="ARBA" id="ARBA00030781"/>
    </source>
</evidence>
<comment type="similarity">
    <text evidence="2">Belongs to the MoaE family.</text>
</comment>
<evidence type="ECO:0000256" key="1">
    <source>
        <dbReference type="ARBA" id="ARBA00005046"/>
    </source>
</evidence>
<evidence type="ECO:0000256" key="3">
    <source>
        <dbReference type="ARBA" id="ARBA00011950"/>
    </source>
</evidence>
<accession>A0A1Y6FAH7</accession>
<dbReference type="GO" id="GO:0006777">
    <property type="term" value="P:Mo-molybdopterin cofactor biosynthetic process"/>
    <property type="evidence" value="ECO:0007669"/>
    <property type="project" value="UniProtKB-KW"/>
</dbReference>
<evidence type="ECO:0000256" key="2">
    <source>
        <dbReference type="ARBA" id="ARBA00005426"/>
    </source>
</evidence>
<evidence type="ECO:0000256" key="11">
    <source>
        <dbReference type="ARBA" id="ARBA00032474"/>
    </source>
</evidence>
<proteinExistence type="inferred from homology"/>
<comment type="subunit">
    <text evidence="7">Heterotetramer of 2 MoaD subunits and 2 MoaE subunits. Also stable as homodimer. The enzyme changes between these two forms during catalysis.</text>
</comment>
<dbReference type="AlphaFoldDB" id="A0A1Y6FAH7"/>
<protein>
    <recommendedName>
        <fullName evidence="4">Molybdopterin synthase catalytic subunit</fullName>
        <ecNumber evidence="3">2.8.1.12</ecNumber>
    </recommendedName>
    <alternativeName>
        <fullName evidence="10">MPT synthase subunit 2</fullName>
    </alternativeName>
    <alternativeName>
        <fullName evidence="8">Molybdenum cofactor biosynthesis protein E</fullName>
    </alternativeName>
    <alternativeName>
        <fullName evidence="9">Molybdopterin-converting factor large subunit</fullName>
    </alternativeName>
    <alternativeName>
        <fullName evidence="11">Molybdopterin-converting factor subunit 2</fullName>
    </alternativeName>
</protein>